<dbReference type="OMA" id="SYCEDAT"/>
<dbReference type="FunFam" id="1.10.510.10:FF:000606">
    <property type="entry name" value="Wall-associated receptor kinase 3"/>
    <property type="match status" value="1"/>
</dbReference>
<feature type="chain" id="PRO_5002651390" description="Protein kinase domain-containing protein" evidence="11">
    <location>
        <begin position="33"/>
        <end position="736"/>
    </location>
</feature>
<dbReference type="Gene3D" id="2.10.25.10">
    <property type="entry name" value="Laminin"/>
    <property type="match status" value="1"/>
</dbReference>
<keyword evidence="9" id="KW-0325">Glycoprotein</keyword>
<evidence type="ECO:0000259" key="12">
    <source>
        <dbReference type="PROSITE" id="PS50011"/>
    </source>
</evidence>
<dbReference type="GO" id="GO:0030247">
    <property type="term" value="F:polysaccharide binding"/>
    <property type="evidence" value="ECO:0007669"/>
    <property type="project" value="InterPro"/>
</dbReference>
<keyword evidence="14" id="KW-1185">Reference proteome</keyword>
<dbReference type="Gramene" id="BGIOSGA035706-TA">
    <property type="protein sequence ID" value="BGIOSGA035706-PA"/>
    <property type="gene ID" value="BGIOSGA035706"/>
</dbReference>
<evidence type="ECO:0000313" key="13">
    <source>
        <dbReference type="EMBL" id="EAY81852.1"/>
    </source>
</evidence>
<dbReference type="PROSITE" id="PS00108">
    <property type="entry name" value="PROTEIN_KINASE_ST"/>
    <property type="match status" value="1"/>
</dbReference>
<dbReference type="InterPro" id="IPR018097">
    <property type="entry name" value="EGF_Ca-bd_CS"/>
</dbReference>
<dbReference type="InterPro" id="IPR017441">
    <property type="entry name" value="Protein_kinase_ATP_BS"/>
</dbReference>
<keyword evidence="6" id="KW-0418">Kinase</keyword>
<keyword evidence="7 10" id="KW-0067">ATP-binding</keyword>
<keyword evidence="5 10" id="KW-0547">Nucleotide-binding</keyword>
<dbReference type="InterPro" id="IPR001881">
    <property type="entry name" value="EGF-like_Ca-bd_dom"/>
</dbReference>
<sequence length="736" mass="80825">MAKNVMRVAVLAMPQQLIIVLLLLFHAATAAAAGGQRAGCSSKCGDVDIPFPFGIGVDCAWLRFDVVCNQSFTPPRPYYGNIEIMDISLEKGEMRVYSLVLQDYCNNSPNTIESSGIYSNFNATDTPFLFAEERNEFTAIGCGTIGLLWGKDDGSYLTGCITSCASLDAAAHDGEPCTGLGCCQVPSIPPNLNVLNLDWGNPSLVPNYAWNLGAPCSYAFVAEKGWYNFSRRDFGRAGSKGFVNRGDSHKRVPTVLDWAIMTNGSCSVAAGRSVAPACVSDHSYCEDATNGDGYLCKCSKGYAGNPYLEDNGGCTNIDECHLRTKSAIYEKLYPCDSSSRCEDTDGGYKCICRFPRRGDGTSDEGCKPILGARIVATLATVCAVVALLGLAWFIRCEHKAWEQRGFYKINGGQLLKDMGVTTFTKEQLYKITNNKKTKIGKGQFGVVYKGFHNNQEVAVKCSNAKSDIRRGKYEFVKEIVFRKSISSNGDGTSNQKVSVNEIIVQSRMRHDNVVRLIGCCMETEVPMLVFEFIPNGSLETVLHGPDQQALSLPKRLDIAIGSAEALAYMHSFDSQSIIHGDVKPANILLGNNLVPKVSDFGSSKLGLVTKAPCADWNYIDPVCMKTNIVIQKSDVYSFGVVLTELITRKRAKYDGRSVHPDFVKYYTDNNSRREMYDQDMLHSDAHSLQPDQCIECLDTMAGIAVRCLKDDVDERPTMAEVLEELKQLRASNELIV</sequence>
<evidence type="ECO:0000256" key="9">
    <source>
        <dbReference type="ARBA" id="ARBA00023180"/>
    </source>
</evidence>
<dbReference type="STRING" id="39946.A2ZGW8"/>
<dbReference type="Pfam" id="PF07714">
    <property type="entry name" value="PK_Tyr_Ser-Thr"/>
    <property type="match status" value="1"/>
</dbReference>
<dbReference type="GO" id="GO:0004674">
    <property type="term" value="F:protein serine/threonine kinase activity"/>
    <property type="evidence" value="ECO:0007669"/>
    <property type="project" value="UniProtKB-KW"/>
</dbReference>
<dbReference type="InterPro" id="IPR008271">
    <property type="entry name" value="Ser/Thr_kinase_AS"/>
</dbReference>
<keyword evidence="3" id="KW-0808">Transferase</keyword>
<evidence type="ECO:0000256" key="8">
    <source>
        <dbReference type="ARBA" id="ARBA00023157"/>
    </source>
</evidence>
<dbReference type="Gene3D" id="3.30.200.20">
    <property type="entry name" value="Phosphorylase Kinase, domain 1"/>
    <property type="match status" value="2"/>
</dbReference>
<dbReference type="SMART" id="SM00220">
    <property type="entry name" value="S_TKc"/>
    <property type="match status" value="1"/>
</dbReference>
<organism evidence="13 14">
    <name type="scientific">Oryza sativa subsp. indica</name>
    <name type="common">Rice</name>
    <dbReference type="NCBI Taxonomy" id="39946"/>
    <lineage>
        <taxon>Eukaryota</taxon>
        <taxon>Viridiplantae</taxon>
        <taxon>Streptophyta</taxon>
        <taxon>Embryophyta</taxon>
        <taxon>Tracheophyta</taxon>
        <taxon>Spermatophyta</taxon>
        <taxon>Magnoliopsida</taxon>
        <taxon>Liliopsida</taxon>
        <taxon>Poales</taxon>
        <taxon>Poaceae</taxon>
        <taxon>BOP clade</taxon>
        <taxon>Oryzoideae</taxon>
        <taxon>Oryzeae</taxon>
        <taxon>Oryzinae</taxon>
        <taxon>Oryza</taxon>
        <taxon>Oryza sativa</taxon>
    </lineage>
</organism>
<dbReference type="GO" id="GO:0005886">
    <property type="term" value="C:plasma membrane"/>
    <property type="evidence" value="ECO:0007669"/>
    <property type="project" value="TreeGrafter"/>
</dbReference>
<comment type="subcellular location">
    <subcellularLocation>
        <location evidence="1">Membrane</location>
        <topology evidence="1">Single-pass type I membrane protein</topology>
    </subcellularLocation>
</comment>
<evidence type="ECO:0000256" key="4">
    <source>
        <dbReference type="ARBA" id="ARBA00022729"/>
    </source>
</evidence>
<evidence type="ECO:0000256" key="2">
    <source>
        <dbReference type="ARBA" id="ARBA00022527"/>
    </source>
</evidence>
<evidence type="ECO:0000256" key="1">
    <source>
        <dbReference type="ARBA" id="ARBA00004479"/>
    </source>
</evidence>
<dbReference type="GO" id="GO:0005509">
    <property type="term" value="F:calcium ion binding"/>
    <property type="evidence" value="ECO:0007669"/>
    <property type="project" value="InterPro"/>
</dbReference>
<evidence type="ECO:0000256" key="6">
    <source>
        <dbReference type="ARBA" id="ARBA00022777"/>
    </source>
</evidence>
<evidence type="ECO:0000256" key="7">
    <source>
        <dbReference type="ARBA" id="ARBA00022840"/>
    </source>
</evidence>
<dbReference type="InterPro" id="IPR000719">
    <property type="entry name" value="Prot_kinase_dom"/>
</dbReference>
<proteinExistence type="predicted"/>
<evidence type="ECO:0000256" key="10">
    <source>
        <dbReference type="PROSITE-ProRule" id="PRU10141"/>
    </source>
</evidence>
<dbReference type="SMR" id="A2ZGW8"/>
<keyword evidence="8" id="KW-1015">Disulfide bond</keyword>
<feature type="domain" description="Protein kinase" evidence="12">
    <location>
        <begin position="433"/>
        <end position="735"/>
    </location>
</feature>
<dbReference type="Gene3D" id="1.10.510.10">
    <property type="entry name" value="Transferase(Phosphotransferase) domain 1"/>
    <property type="match status" value="1"/>
</dbReference>
<name>A2ZGW8_ORYSI</name>
<feature type="signal peptide" evidence="11">
    <location>
        <begin position="1"/>
        <end position="32"/>
    </location>
</feature>
<dbReference type="InterPro" id="IPR025287">
    <property type="entry name" value="WAK_GUB"/>
</dbReference>
<gene>
    <name evidence="13" type="ORF">OsI_37018</name>
</gene>
<evidence type="ECO:0000256" key="5">
    <source>
        <dbReference type="ARBA" id="ARBA00022741"/>
    </source>
</evidence>
<dbReference type="SMART" id="SM00179">
    <property type="entry name" value="EGF_CA"/>
    <property type="match status" value="1"/>
</dbReference>
<keyword evidence="4 11" id="KW-0732">Signal</keyword>
<dbReference type="GO" id="GO:0007166">
    <property type="term" value="P:cell surface receptor signaling pathway"/>
    <property type="evidence" value="ECO:0007669"/>
    <property type="project" value="InterPro"/>
</dbReference>
<dbReference type="SUPFAM" id="SSF56112">
    <property type="entry name" value="Protein kinase-like (PK-like)"/>
    <property type="match status" value="1"/>
</dbReference>
<feature type="binding site" evidence="10">
    <location>
        <position position="460"/>
    </location>
    <ligand>
        <name>ATP</name>
        <dbReference type="ChEBI" id="CHEBI:30616"/>
    </ligand>
</feature>
<dbReference type="Pfam" id="PF13947">
    <property type="entry name" value="GUB_WAK_bind"/>
    <property type="match status" value="1"/>
</dbReference>
<evidence type="ECO:0000313" key="14">
    <source>
        <dbReference type="Proteomes" id="UP000007015"/>
    </source>
</evidence>
<dbReference type="PROSITE" id="PS01187">
    <property type="entry name" value="EGF_CA"/>
    <property type="match status" value="1"/>
</dbReference>
<dbReference type="InterPro" id="IPR045274">
    <property type="entry name" value="WAK-like"/>
</dbReference>
<protein>
    <recommendedName>
        <fullName evidence="12">Protein kinase domain-containing protein</fullName>
    </recommendedName>
</protein>
<reference evidence="13 14" key="1">
    <citation type="journal article" date="2005" name="PLoS Biol.">
        <title>The genomes of Oryza sativa: a history of duplications.</title>
        <authorList>
            <person name="Yu J."/>
            <person name="Wang J."/>
            <person name="Lin W."/>
            <person name="Li S."/>
            <person name="Li H."/>
            <person name="Zhou J."/>
            <person name="Ni P."/>
            <person name="Dong W."/>
            <person name="Hu S."/>
            <person name="Zeng C."/>
            <person name="Zhang J."/>
            <person name="Zhang Y."/>
            <person name="Li R."/>
            <person name="Xu Z."/>
            <person name="Li S."/>
            <person name="Li X."/>
            <person name="Zheng H."/>
            <person name="Cong L."/>
            <person name="Lin L."/>
            <person name="Yin J."/>
            <person name="Geng J."/>
            <person name="Li G."/>
            <person name="Shi J."/>
            <person name="Liu J."/>
            <person name="Lv H."/>
            <person name="Li J."/>
            <person name="Wang J."/>
            <person name="Deng Y."/>
            <person name="Ran L."/>
            <person name="Shi X."/>
            <person name="Wang X."/>
            <person name="Wu Q."/>
            <person name="Li C."/>
            <person name="Ren X."/>
            <person name="Wang J."/>
            <person name="Wang X."/>
            <person name="Li D."/>
            <person name="Liu D."/>
            <person name="Zhang X."/>
            <person name="Ji Z."/>
            <person name="Zhao W."/>
            <person name="Sun Y."/>
            <person name="Zhang Z."/>
            <person name="Bao J."/>
            <person name="Han Y."/>
            <person name="Dong L."/>
            <person name="Ji J."/>
            <person name="Chen P."/>
            <person name="Wu S."/>
            <person name="Liu J."/>
            <person name="Xiao Y."/>
            <person name="Bu D."/>
            <person name="Tan J."/>
            <person name="Yang L."/>
            <person name="Ye C."/>
            <person name="Zhang J."/>
            <person name="Xu J."/>
            <person name="Zhou Y."/>
            <person name="Yu Y."/>
            <person name="Zhang B."/>
            <person name="Zhuang S."/>
            <person name="Wei H."/>
            <person name="Liu B."/>
            <person name="Lei M."/>
            <person name="Yu H."/>
            <person name="Li Y."/>
            <person name="Xu H."/>
            <person name="Wei S."/>
            <person name="He X."/>
            <person name="Fang L."/>
            <person name="Zhang Z."/>
            <person name="Zhang Y."/>
            <person name="Huang X."/>
            <person name="Su Z."/>
            <person name="Tong W."/>
            <person name="Li J."/>
            <person name="Tong Z."/>
            <person name="Li S."/>
            <person name="Ye J."/>
            <person name="Wang L."/>
            <person name="Fang L."/>
            <person name="Lei T."/>
            <person name="Chen C."/>
            <person name="Chen H."/>
            <person name="Xu Z."/>
            <person name="Li H."/>
            <person name="Huang H."/>
            <person name="Zhang F."/>
            <person name="Xu H."/>
            <person name="Li N."/>
            <person name="Zhao C."/>
            <person name="Li S."/>
            <person name="Dong L."/>
            <person name="Huang Y."/>
            <person name="Li L."/>
            <person name="Xi Y."/>
            <person name="Qi Q."/>
            <person name="Li W."/>
            <person name="Zhang B."/>
            <person name="Hu W."/>
            <person name="Zhang Y."/>
            <person name="Tian X."/>
            <person name="Jiao Y."/>
            <person name="Liang X."/>
            <person name="Jin J."/>
            <person name="Gao L."/>
            <person name="Zheng W."/>
            <person name="Hao B."/>
            <person name="Liu S."/>
            <person name="Wang W."/>
            <person name="Yuan L."/>
            <person name="Cao M."/>
            <person name="McDermott J."/>
            <person name="Samudrala R."/>
            <person name="Wang J."/>
            <person name="Wong G.K."/>
            <person name="Yang H."/>
        </authorList>
    </citation>
    <scope>NUCLEOTIDE SEQUENCE [LARGE SCALE GENOMIC DNA]</scope>
    <source>
        <strain evidence="14">cv. 93-11</strain>
    </source>
</reference>
<dbReference type="InterPro" id="IPR011009">
    <property type="entry name" value="Kinase-like_dom_sf"/>
</dbReference>
<dbReference type="CDD" id="cd00054">
    <property type="entry name" value="EGF_CA"/>
    <property type="match status" value="1"/>
</dbReference>
<dbReference type="Proteomes" id="UP000007015">
    <property type="component" value="Chromosome 11"/>
</dbReference>
<keyword evidence="2" id="KW-0723">Serine/threonine-protein kinase</keyword>
<dbReference type="EMBL" id="CM000136">
    <property type="protein sequence ID" value="EAY81852.1"/>
    <property type="molecule type" value="Genomic_DNA"/>
</dbReference>
<evidence type="ECO:0000256" key="11">
    <source>
        <dbReference type="SAM" id="SignalP"/>
    </source>
</evidence>
<dbReference type="PANTHER" id="PTHR27005:SF162">
    <property type="entry name" value="OS11G0691500 PROTEIN"/>
    <property type="match status" value="1"/>
</dbReference>
<dbReference type="PROSITE" id="PS50011">
    <property type="entry name" value="PROTEIN_KINASE_DOM"/>
    <property type="match status" value="1"/>
</dbReference>
<accession>A2ZGW8</accession>
<dbReference type="GO" id="GO:0005524">
    <property type="term" value="F:ATP binding"/>
    <property type="evidence" value="ECO:0007669"/>
    <property type="project" value="UniProtKB-UniRule"/>
</dbReference>
<dbReference type="PANTHER" id="PTHR27005">
    <property type="entry name" value="WALL-ASSOCIATED RECEPTOR KINASE-LIKE 21"/>
    <property type="match status" value="1"/>
</dbReference>
<dbReference type="PROSITE" id="PS00107">
    <property type="entry name" value="PROTEIN_KINASE_ATP"/>
    <property type="match status" value="1"/>
</dbReference>
<dbReference type="InterPro" id="IPR001245">
    <property type="entry name" value="Ser-Thr/Tyr_kinase_cat_dom"/>
</dbReference>
<dbReference type="HOGENOM" id="CLU_000288_43_5_1"/>
<evidence type="ECO:0000256" key="3">
    <source>
        <dbReference type="ARBA" id="ARBA00022679"/>
    </source>
</evidence>
<dbReference type="AlphaFoldDB" id="A2ZGW8"/>